<dbReference type="InterPro" id="IPR022885">
    <property type="entry name" value="NDH1_su_D/H"/>
</dbReference>
<dbReference type="HOGENOM" id="CLU_1295870_0_0_1"/>
<sequence>MSLSDKKNIKNISINFGPQHPAAHGVLRLILEMDGEVIERADPHIGLLHRGDNDKILSYAAQYPELLEIQSSELSYNTPICIAIENKSYDLTVKLAKLNPGSLSENCGGYSDNNAVTNLIIWQENLDFAYELAKINKATVNSRILYYFIKHEDISDEKIVEFAKLNPPALDEDANFQDKPIVNAMKDGKTELADKLIEVLDEYQNSHTEHLDL</sequence>
<dbReference type="PANTHER" id="PTHR11993:SF10">
    <property type="entry name" value="NADH DEHYDROGENASE [UBIQUINONE] IRON-SULFUR PROTEIN 2, MITOCHONDRIAL"/>
    <property type="match status" value="1"/>
</dbReference>
<dbReference type="SUPFAM" id="SSF56762">
    <property type="entry name" value="HydB/Nqo4-like"/>
    <property type="match status" value="1"/>
</dbReference>
<organism evidence="2 3">
    <name type="scientific">Trichoplax adhaerens</name>
    <name type="common">Trichoplax reptans</name>
    <dbReference type="NCBI Taxonomy" id="10228"/>
    <lineage>
        <taxon>Eukaryota</taxon>
        <taxon>Metazoa</taxon>
        <taxon>Placozoa</taxon>
        <taxon>Uniplacotomia</taxon>
        <taxon>Trichoplacea</taxon>
        <taxon>Trichoplacidae</taxon>
        <taxon>Trichoplax</taxon>
    </lineage>
</organism>
<gene>
    <name evidence="2" type="ORF">TRIADDRAFT_62736</name>
</gene>
<evidence type="ECO:0000313" key="3">
    <source>
        <dbReference type="Proteomes" id="UP000009022"/>
    </source>
</evidence>
<comment type="similarity">
    <text evidence="1">Belongs to the complex I 49 kDa subunit family.</text>
</comment>
<dbReference type="InParanoid" id="B3SEQ1"/>
<dbReference type="PhylomeDB" id="B3SEQ1"/>
<evidence type="ECO:0000313" key="2">
    <source>
        <dbReference type="EMBL" id="EDV18795.1"/>
    </source>
</evidence>
<dbReference type="GO" id="GO:0016651">
    <property type="term" value="F:oxidoreductase activity, acting on NAD(P)H"/>
    <property type="evidence" value="ECO:0007669"/>
    <property type="project" value="InterPro"/>
</dbReference>
<proteinExistence type="inferred from homology"/>
<accession>B3SEQ1</accession>
<dbReference type="OrthoDB" id="10067560at2759"/>
<dbReference type="EMBL" id="DS985583">
    <property type="protein sequence ID" value="EDV18795.1"/>
    <property type="molecule type" value="Genomic_DNA"/>
</dbReference>
<dbReference type="STRING" id="10228.B3SEQ1"/>
<evidence type="ECO:0008006" key="4">
    <source>
        <dbReference type="Google" id="ProtNLM"/>
    </source>
</evidence>
<dbReference type="Gene3D" id="1.10.645.10">
    <property type="entry name" value="Cytochrome-c3 Hydrogenase, chain B"/>
    <property type="match status" value="1"/>
</dbReference>
<dbReference type="AlphaFoldDB" id="B3SEQ1"/>
<dbReference type="Proteomes" id="UP000009022">
    <property type="component" value="Unassembled WGS sequence"/>
</dbReference>
<dbReference type="KEGG" id="tad:TRIADDRAFT_62736"/>
<reference evidence="2 3" key="1">
    <citation type="journal article" date="2008" name="Nature">
        <title>The Trichoplax genome and the nature of placozoans.</title>
        <authorList>
            <person name="Srivastava M."/>
            <person name="Begovic E."/>
            <person name="Chapman J."/>
            <person name="Putnam N.H."/>
            <person name="Hellsten U."/>
            <person name="Kawashima T."/>
            <person name="Kuo A."/>
            <person name="Mitros T."/>
            <person name="Salamov A."/>
            <person name="Carpenter M.L."/>
            <person name="Signorovitch A.Y."/>
            <person name="Moreno M.A."/>
            <person name="Kamm K."/>
            <person name="Grimwood J."/>
            <person name="Schmutz J."/>
            <person name="Shapiro H."/>
            <person name="Grigoriev I.V."/>
            <person name="Buss L.W."/>
            <person name="Schierwater B."/>
            <person name="Dellaporta S.L."/>
            <person name="Rokhsar D.S."/>
        </authorList>
    </citation>
    <scope>NUCLEOTIDE SEQUENCE [LARGE SCALE GENOMIC DNA]</scope>
    <source>
        <strain evidence="2 3">Grell-BS-1999</strain>
    </source>
</reference>
<dbReference type="eggNOG" id="KOG2870">
    <property type="taxonomic scope" value="Eukaryota"/>
</dbReference>
<protein>
    <recommendedName>
        <fullName evidence="4">NADH-ubiquinone oxidoreductase 49 kDa subunit</fullName>
    </recommendedName>
</protein>
<dbReference type="InterPro" id="IPR029014">
    <property type="entry name" value="NiFe-Hase_large"/>
</dbReference>
<name>B3SEQ1_TRIAD</name>
<evidence type="ECO:0000256" key="1">
    <source>
        <dbReference type="ARBA" id="ARBA00005769"/>
    </source>
</evidence>
<keyword evidence="3" id="KW-1185">Reference proteome</keyword>
<dbReference type="PANTHER" id="PTHR11993">
    <property type="entry name" value="NADH-UBIQUINONE OXIDOREDUCTASE 49 KDA SUBUNIT"/>
    <property type="match status" value="1"/>
</dbReference>